<proteinExistence type="predicted"/>
<evidence type="ECO:0000256" key="1">
    <source>
        <dbReference type="ARBA" id="ARBA00023002"/>
    </source>
</evidence>
<feature type="domain" description="FAD dependent oxidoreductase" evidence="2">
    <location>
        <begin position="7"/>
        <end position="394"/>
    </location>
</feature>
<dbReference type="PANTHER" id="PTHR13847:SF289">
    <property type="entry name" value="GLYCINE OXIDASE"/>
    <property type="match status" value="1"/>
</dbReference>
<reference evidence="3 4" key="1">
    <citation type="submission" date="2017-08" db="EMBL/GenBank/DDBJ databases">
        <title>WGS of Clinical strains of the CDC Group NO-1 linked to zoonotic infections in humans.</title>
        <authorList>
            <person name="Bernier A.-M."/>
            <person name="Bernard K."/>
        </authorList>
    </citation>
    <scope>NUCLEOTIDE SEQUENCE [LARGE SCALE GENOMIC DNA]</scope>
    <source>
        <strain evidence="3 4">NML03-0146</strain>
    </source>
</reference>
<dbReference type="SUPFAM" id="SSF51905">
    <property type="entry name" value="FAD/NAD(P)-binding domain"/>
    <property type="match status" value="1"/>
</dbReference>
<dbReference type="InterPro" id="IPR006076">
    <property type="entry name" value="FAD-dep_OxRdtase"/>
</dbReference>
<dbReference type="AlphaFoldDB" id="A0A2A2AAC8"/>
<sequence>MQVGNSVIVLGAGMVGVCTAVQLARRGDAVVLLDRQRPGRETSYGNAGLIQREAVEPYGFPQGLLPIARAALQRGIDVRYDWTALPGLAGRLAQYWRNSTPQRYAAIVRDFGRLIEHALHEHAALLAEAGGQELVQQSGWIKAMRDERALALLQAYARQLEREWGVQSTPLDRAALQALEPGLQGGFAGGLHWTQPWAVRDPGALVQRYAQYFERLGGRILQGDAASLQPQGAGWAVQTAQGRIDAQQAVIALGPWAEPLTRRLGYRLPLFIKRGYHRHYRSQALQRPVLDADHGYMLVPMQQGLRLTTGAEFARLDSPATPVQLFKAEQVARSVVALGEPVEAQPWMGSRPCTVDMKPIVGAAPRHPGLWFHFGHAHQGFTLGPVTAQLLAQLTHGEAPLVDPAPYSPQRFRG</sequence>
<dbReference type="GO" id="GO:0016491">
    <property type="term" value="F:oxidoreductase activity"/>
    <property type="evidence" value="ECO:0007669"/>
    <property type="project" value="UniProtKB-KW"/>
</dbReference>
<dbReference type="PANTHER" id="PTHR13847">
    <property type="entry name" value="SARCOSINE DEHYDROGENASE-RELATED"/>
    <property type="match status" value="1"/>
</dbReference>
<evidence type="ECO:0000259" key="2">
    <source>
        <dbReference type="Pfam" id="PF01266"/>
    </source>
</evidence>
<evidence type="ECO:0000313" key="3">
    <source>
        <dbReference type="EMBL" id="PAT35465.1"/>
    </source>
</evidence>
<dbReference type="GO" id="GO:0005737">
    <property type="term" value="C:cytoplasm"/>
    <property type="evidence" value="ECO:0007669"/>
    <property type="project" value="TreeGrafter"/>
</dbReference>
<organism evidence="3 4">
    <name type="scientific">Vandammella animalimorsus</name>
    <dbReference type="NCBI Taxonomy" id="2029117"/>
    <lineage>
        <taxon>Bacteria</taxon>
        <taxon>Pseudomonadati</taxon>
        <taxon>Pseudomonadota</taxon>
        <taxon>Betaproteobacteria</taxon>
        <taxon>Burkholderiales</taxon>
        <taxon>Comamonadaceae</taxon>
        <taxon>Vandammella</taxon>
    </lineage>
</organism>
<dbReference type="Proteomes" id="UP000217999">
    <property type="component" value="Unassembled WGS sequence"/>
</dbReference>
<protein>
    <submittedName>
        <fullName evidence="3">Amino acid dehydrogenase</fullName>
    </submittedName>
</protein>
<name>A0A2A2AAC8_9BURK</name>
<evidence type="ECO:0000313" key="4">
    <source>
        <dbReference type="Proteomes" id="UP000217999"/>
    </source>
</evidence>
<comment type="caution">
    <text evidence="3">The sequence shown here is derived from an EMBL/GenBank/DDBJ whole genome shotgun (WGS) entry which is preliminary data.</text>
</comment>
<accession>A0A2A2AAC8</accession>
<dbReference type="Gene3D" id="3.50.50.60">
    <property type="entry name" value="FAD/NAD(P)-binding domain"/>
    <property type="match status" value="2"/>
</dbReference>
<dbReference type="Pfam" id="PF01266">
    <property type="entry name" value="DAO"/>
    <property type="match status" value="1"/>
</dbReference>
<dbReference type="InterPro" id="IPR036188">
    <property type="entry name" value="FAD/NAD-bd_sf"/>
</dbReference>
<keyword evidence="1" id="KW-0560">Oxidoreductase</keyword>
<dbReference type="Gene3D" id="3.30.9.10">
    <property type="entry name" value="D-Amino Acid Oxidase, subunit A, domain 2"/>
    <property type="match status" value="1"/>
</dbReference>
<gene>
    <name evidence="3" type="ORF">CK620_06335</name>
</gene>
<dbReference type="SUPFAM" id="SSF54373">
    <property type="entry name" value="FAD-linked reductases, C-terminal domain"/>
    <property type="match status" value="1"/>
</dbReference>
<dbReference type="EMBL" id="NSJF01000002">
    <property type="protein sequence ID" value="PAT35465.1"/>
    <property type="molecule type" value="Genomic_DNA"/>
</dbReference>